<sequence length="181" mass="20608">MAATNSGLPSLNHPVTCIPTVINVNLIAAPHSLVRFFKLLKKEDSEEKKIDRFQISSHKMHCVTLKQLKRDSGLTRLNIVKEAKQQQLSSKKSQELKFLCLLRKKLLTNNPSVLQTKKSECSEYEGTSNEPQNDFHLAATICDLHKTHQMANHLHQGFPIFQNPINSNEGITPGKNWWHFT</sequence>
<name>A0A0L6VPN1_9BASI</name>
<protein>
    <submittedName>
        <fullName evidence="1">Uncharacterized protein</fullName>
    </submittedName>
</protein>
<dbReference type="VEuPathDB" id="FungiDB:VP01_123g1"/>
<gene>
    <name evidence="1" type="ORF">VP01_123g1</name>
</gene>
<dbReference type="EMBL" id="LAVV01002666">
    <property type="protein sequence ID" value="KNZ62661.1"/>
    <property type="molecule type" value="Genomic_DNA"/>
</dbReference>
<organism evidence="1 2">
    <name type="scientific">Puccinia sorghi</name>
    <dbReference type="NCBI Taxonomy" id="27349"/>
    <lineage>
        <taxon>Eukaryota</taxon>
        <taxon>Fungi</taxon>
        <taxon>Dikarya</taxon>
        <taxon>Basidiomycota</taxon>
        <taxon>Pucciniomycotina</taxon>
        <taxon>Pucciniomycetes</taxon>
        <taxon>Pucciniales</taxon>
        <taxon>Pucciniaceae</taxon>
        <taxon>Puccinia</taxon>
    </lineage>
</organism>
<comment type="caution">
    <text evidence="1">The sequence shown here is derived from an EMBL/GenBank/DDBJ whole genome shotgun (WGS) entry which is preliminary data.</text>
</comment>
<evidence type="ECO:0000313" key="2">
    <source>
        <dbReference type="Proteomes" id="UP000037035"/>
    </source>
</evidence>
<reference evidence="1 2" key="1">
    <citation type="submission" date="2015-08" db="EMBL/GenBank/DDBJ databases">
        <title>Next Generation Sequencing and Analysis of the Genome of Puccinia sorghi L Schw, the Causal Agent of Maize Common Rust.</title>
        <authorList>
            <person name="Rochi L."/>
            <person name="Burguener G."/>
            <person name="Darino M."/>
            <person name="Turjanski A."/>
            <person name="Kreff E."/>
            <person name="Dieguez M.J."/>
            <person name="Sacco F."/>
        </authorList>
    </citation>
    <scope>NUCLEOTIDE SEQUENCE [LARGE SCALE GENOMIC DNA]</scope>
    <source>
        <strain evidence="1 2">RO10H11247</strain>
    </source>
</reference>
<keyword evidence="2" id="KW-1185">Reference proteome</keyword>
<proteinExistence type="predicted"/>
<evidence type="ECO:0000313" key="1">
    <source>
        <dbReference type="EMBL" id="KNZ62661.1"/>
    </source>
</evidence>
<feature type="non-terminal residue" evidence="1">
    <location>
        <position position="181"/>
    </location>
</feature>
<dbReference type="AlphaFoldDB" id="A0A0L6VPN1"/>
<dbReference type="Proteomes" id="UP000037035">
    <property type="component" value="Unassembled WGS sequence"/>
</dbReference>
<accession>A0A0L6VPN1</accession>